<feature type="transmembrane region" description="Helical" evidence="7">
    <location>
        <begin position="290"/>
        <end position="308"/>
    </location>
</feature>
<protein>
    <submittedName>
        <fullName evidence="9">Rhomboid protease GluP</fullName>
        <ecNumber evidence="9">3.4.21.105</ecNumber>
    </submittedName>
</protein>
<evidence type="ECO:0000256" key="7">
    <source>
        <dbReference type="SAM" id="Phobius"/>
    </source>
</evidence>
<keyword evidence="5 7" id="KW-1133">Transmembrane helix</keyword>
<keyword evidence="9" id="KW-0645">Protease</keyword>
<evidence type="ECO:0000256" key="4">
    <source>
        <dbReference type="ARBA" id="ARBA00022801"/>
    </source>
</evidence>
<evidence type="ECO:0000256" key="6">
    <source>
        <dbReference type="ARBA" id="ARBA00023136"/>
    </source>
</evidence>
<dbReference type="PANTHER" id="PTHR43731">
    <property type="entry name" value="RHOMBOID PROTEASE"/>
    <property type="match status" value="1"/>
</dbReference>
<gene>
    <name evidence="9" type="ORF">JOC74_001157</name>
</gene>
<evidence type="ECO:0000256" key="1">
    <source>
        <dbReference type="ARBA" id="ARBA00004141"/>
    </source>
</evidence>
<name>A0ABS4CUA8_9BACI</name>
<dbReference type="Pfam" id="PF01694">
    <property type="entry name" value="Rhomboid"/>
    <property type="match status" value="1"/>
</dbReference>
<sequence length="391" mass="43524">MYSFQNVYWNLVLKLIEKQYDLVSMSLDTEEIWLQPSYNSSFDFIRFNRRDVDFSQEVERETEIQMQKLEQLRMRINKKSIRLLNVHFTAQPPVNDRNDIPFSVSETKNVEVVTFLVHPLSLQENAERLGSALNISFGPLDPSYEAVTYDQVMDTRNQVMQTAKHKEAERSKQAEMFQYGKPYVTYFFAGVQVLLFILLEAAGGSTNTQTLIEFGAKENSLLAAGEWWRLITPIVLHIGMTHLLFNTVALISVGGTAERIYGSGRFLFIYLAAGIFGSIGSFLFSPFPSAGASGAIFGCMGALLYLVFQNRQLFFKSIGMNILVLIGINAGIGFFVPNIDNAGHFGGLIGGFLAAAAVGMPKRTNLPLQGAAFLIAVILGAGAFLYGIYTY</sequence>
<dbReference type="InterPro" id="IPR022764">
    <property type="entry name" value="Peptidase_S54_rhomboid_dom"/>
</dbReference>
<feature type="transmembrane region" description="Helical" evidence="7">
    <location>
        <begin position="230"/>
        <end position="254"/>
    </location>
</feature>
<dbReference type="SUPFAM" id="SSF144091">
    <property type="entry name" value="Rhomboid-like"/>
    <property type="match status" value="1"/>
</dbReference>
<feature type="transmembrane region" description="Helical" evidence="7">
    <location>
        <begin position="183"/>
        <end position="202"/>
    </location>
</feature>
<evidence type="ECO:0000256" key="5">
    <source>
        <dbReference type="ARBA" id="ARBA00022989"/>
    </source>
</evidence>
<dbReference type="EMBL" id="JAFDST010000001">
    <property type="protein sequence ID" value="MBP1080669.1"/>
    <property type="molecule type" value="Genomic_DNA"/>
</dbReference>
<accession>A0ABS4CUA8</accession>
<dbReference type="GO" id="GO:0008233">
    <property type="term" value="F:peptidase activity"/>
    <property type="evidence" value="ECO:0007669"/>
    <property type="project" value="UniProtKB-KW"/>
</dbReference>
<proteinExistence type="inferred from homology"/>
<comment type="caution">
    <text evidence="9">The sequence shown here is derived from an EMBL/GenBank/DDBJ whole genome shotgun (WGS) entry which is preliminary data.</text>
</comment>
<keyword evidence="10" id="KW-1185">Reference proteome</keyword>
<feature type="transmembrane region" description="Helical" evidence="7">
    <location>
        <begin position="320"/>
        <end position="336"/>
    </location>
</feature>
<dbReference type="RefSeq" id="WP_053603386.1">
    <property type="nucleotide sequence ID" value="NZ_JAFDST010000001.1"/>
</dbReference>
<evidence type="ECO:0000313" key="10">
    <source>
        <dbReference type="Proteomes" id="UP000674416"/>
    </source>
</evidence>
<dbReference type="Gene3D" id="1.20.1540.10">
    <property type="entry name" value="Rhomboid-like"/>
    <property type="match status" value="1"/>
</dbReference>
<dbReference type="InterPro" id="IPR035952">
    <property type="entry name" value="Rhomboid-like_sf"/>
</dbReference>
<evidence type="ECO:0000259" key="8">
    <source>
        <dbReference type="Pfam" id="PF01694"/>
    </source>
</evidence>
<dbReference type="Proteomes" id="UP000674416">
    <property type="component" value="Unassembled WGS sequence"/>
</dbReference>
<keyword evidence="6 7" id="KW-0472">Membrane</keyword>
<evidence type="ECO:0000313" key="9">
    <source>
        <dbReference type="EMBL" id="MBP1080669.1"/>
    </source>
</evidence>
<dbReference type="InterPro" id="IPR050925">
    <property type="entry name" value="Rhomboid_protease_S54"/>
</dbReference>
<comment type="similarity">
    <text evidence="2">Belongs to the peptidase S54 family.</text>
</comment>
<dbReference type="PANTHER" id="PTHR43731:SF14">
    <property type="entry name" value="PRESENILIN-ASSOCIATED RHOMBOID-LIKE PROTEIN, MITOCHONDRIAL"/>
    <property type="match status" value="1"/>
</dbReference>
<dbReference type="GO" id="GO:0006508">
    <property type="term" value="P:proteolysis"/>
    <property type="evidence" value="ECO:0007669"/>
    <property type="project" value="UniProtKB-KW"/>
</dbReference>
<organism evidence="9 10">
    <name type="scientific">Bacillus capparidis</name>
    <dbReference type="NCBI Taxonomy" id="1840411"/>
    <lineage>
        <taxon>Bacteria</taxon>
        <taxon>Bacillati</taxon>
        <taxon>Bacillota</taxon>
        <taxon>Bacilli</taxon>
        <taxon>Bacillales</taxon>
        <taxon>Bacillaceae</taxon>
        <taxon>Bacillus</taxon>
    </lineage>
</organism>
<feature type="transmembrane region" description="Helical" evidence="7">
    <location>
        <begin position="342"/>
        <end position="359"/>
    </location>
</feature>
<evidence type="ECO:0000256" key="2">
    <source>
        <dbReference type="ARBA" id="ARBA00009045"/>
    </source>
</evidence>
<feature type="domain" description="Peptidase S54 rhomboid" evidence="8">
    <location>
        <begin position="225"/>
        <end position="358"/>
    </location>
</feature>
<keyword evidence="3 7" id="KW-0812">Transmembrane</keyword>
<feature type="transmembrane region" description="Helical" evidence="7">
    <location>
        <begin position="371"/>
        <end position="389"/>
    </location>
</feature>
<feature type="transmembrane region" description="Helical" evidence="7">
    <location>
        <begin position="266"/>
        <end position="284"/>
    </location>
</feature>
<reference evidence="9 10" key="1">
    <citation type="submission" date="2021-01" db="EMBL/GenBank/DDBJ databases">
        <title>Genomic Encyclopedia of Type Strains, Phase IV (KMG-IV): sequencing the most valuable type-strain genomes for metagenomic binning, comparative biology and taxonomic classification.</title>
        <authorList>
            <person name="Goeker M."/>
        </authorList>
    </citation>
    <scope>NUCLEOTIDE SEQUENCE [LARGE SCALE GENOMIC DNA]</scope>
    <source>
        <strain evidence="9 10">DSM 103394</strain>
    </source>
</reference>
<keyword evidence="4 9" id="KW-0378">Hydrolase</keyword>
<dbReference type="EC" id="3.4.21.105" evidence="9"/>
<evidence type="ECO:0000256" key="3">
    <source>
        <dbReference type="ARBA" id="ARBA00022692"/>
    </source>
</evidence>
<comment type="subcellular location">
    <subcellularLocation>
        <location evidence="1">Membrane</location>
        <topology evidence="1">Multi-pass membrane protein</topology>
    </subcellularLocation>
</comment>